<dbReference type="EMBL" id="ML976978">
    <property type="protein sequence ID" value="KAF1962936.1"/>
    <property type="molecule type" value="Genomic_DNA"/>
</dbReference>
<organism evidence="1 2">
    <name type="scientific">Byssothecium circinans</name>
    <dbReference type="NCBI Taxonomy" id="147558"/>
    <lineage>
        <taxon>Eukaryota</taxon>
        <taxon>Fungi</taxon>
        <taxon>Dikarya</taxon>
        <taxon>Ascomycota</taxon>
        <taxon>Pezizomycotina</taxon>
        <taxon>Dothideomycetes</taxon>
        <taxon>Pleosporomycetidae</taxon>
        <taxon>Pleosporales</taxon>
        <taxon>Massarineae</taxon>
        <taxon>Massarinaceae</taxon>
        <taxon>Byssothecium</taxon>
    </lineage>
</organism>
<evidence type="ECO:0000313" key="2">
    <source>
        <dbReference type="Proteomes" id="UP000800035"/>
    </source>
</evidence>
<protein>
    <submittedName>
        <fullName evidence="1">Uncharacterized protein</fullName>
    </submittedName>
</protein>
<dbReference type="Proteomes" id="UP000800035">
    <property type="component" value="Unassembled WGS sequence"/>
</dbReference>
<sequence length="152" mass="17269">MEFLLPVANEHTPTDVTKNVFPSRRNAELSHGNSRLLRCHLSPSTGYQAGIGCHEQQKVSSAFHCAEISTLNHCEDSDSMSFIGCSRCTPSKRPKNVFFPIIDENLSLLQHSARFRRWPWTYPCGSMRFGPYLRNARRGKIMAGAICWQPRD</sequence>
<accession>A0A6A5UJ34</accession>
<name>A0A6A5UJ34_9PLEO</name>
<keyword evidence="2" id="KW-1185">Reference proteome</keyword>
<reference evidence="1" key="1">
    <citation type="journal article" date="2020" name="Stud. Mycol.">
        <title>101 Dothideomycetes genomes: a test case for predicting lifestyles and emergence of pathogens.</title>
        <authorList>
            <person name="Haridas S."/>
            <person name="Albert R."/>
            <person name="Binder M."/>
            <person name="Bloem J."/>
            <person name="Labutti K."/>
            <person name="Salamov A."/>
            <person name="Andreopoulos B."/>
            <person name="Baker S."/>
            <person name="Barry K."/>
            <person name="Bills G."/>
            <person name="Bluhm B."/>
            <person name="Cannon C."/>
            <person name="Castanera R."/>
            <person name="Culley D."/>
            <person name="Daum C."/>
            <person name="Ezra D."/>
            <person name="Gonzalez J."/>
            <person name="Henrissat B."/>
            <person name="Kuo A."/>
            <person name="Liang C."/>
            <person name="Lipzen A."/>
            <person name="Lutzoni F."/>
            <person name="Magnuson J."/>
            <person name="Mondo S."/>
            <person name="Nolan M."/>
            <person name="Ohm R."/>
            <person name="Pangilinan J."/>
            <person name="Park H.-J."/>
            <person name="Ramirez L."/>
            <person name="Alfaro M."/>
            <person name="Sun H."/>
            <person name="Tritt A."/>
            <person name="Yoshinaga Y."/>
            <person name="Zwiers L.-H."/>
            <person name="Turgeon B."/>
            <person name="Goodwin S."/>
            <person name="Spatafora J."/>
            <person name="Crous P."/>
            <person name="Grigoriev I."/>
        </authorList>
    </citation>
    <scope>NUCLEOTIDE SEQUENCE</scope>
    <source>
        <strain evidence="1">CBS 675.92</strain>
    </source>
</reference>
<dbReference type="AlphaFoldDB" id="A0A6A5UJ34"/>
<proteinExistence type="predicted"/>
<gene>
    <name evidence="1" type="ORF">CC80DRAFT_100988</name>
</gene>
<evidence type="ECO:0000313" key="1">
    <source>
        <dbReference type="EMBL" id="KAF1962936.1"/>
    </source>
</evidence>